<keyword evidence="5 9" id="KW-0805">Transcription regulation</keyword>
<organism evidence="12 13">
    <name type="scientific">Albidovulum sediminis</name>
    <dbReference type="NCBI Taxonomy" id="3066345"/>
    <lineage>
        <taxon>Bacteria</taxon>
        <taxon>Pseudomonadati</taxon>
        <taxon>Pseudomonadota</taxon>
        <taxon>Alphaproteobacteria</taxon>
        <taxon>Rhodobacterales</taxon>
        <taxon>Paracoccaceae</taxon>
        <taxon>Albidovulum</taxon>
    </lineage>
</organism>
<dbReference type="PROSITE" id="PS00718">
    <property type="entry name" value="SIGMA54_2"/>
    <property type="match status" value="1"/>
</dbReference>
<keyword evidence="8 9" id="KW-0804">Transcription</keyword>
<feature type="domain" description="RNA polymerase sigma factor 54 core-binding" evidence="11">
    <location>
        <begin position="90"/>
        <end position="271"/>
    </location>
</feature>
<dbReference type="InterPro" id="IPR007046">
    <property type="entry name" value="RNA_pol_sigma_54_core-bd"/>
</dbReference>
<dbReference type="Pfam" id="PF00309">
    <property type="entry name" value="Sigma54_AID"/>
    <property type="match status" value="1"/>
</dbReference>
<keyword evidence="6 9" id="KW-0731">Sigma factor</keyword>
<evidence type="ECO:0000256" key="9">
    <source>
        <dbReference type="PIRNR" id="PIRNR000774"/>
    </source>
</evidence>
<dbReference type="PROSITE" id="PS50044">
    <property type="entry name" value="SIGMA54_3"/>
    <property type="match status" value="1"/>
</dbReference>
<dbReference type="Proteomes" id="UP001205601">
    <property type="component" value="Unassembled WGS sequence"/>
</dbReference>
<dbReference type="Gene3D" id="1.10.10.60">
    <property type="entry name" value="Homeodomain-like"/>
    <property type="match status" value="1"/>
</dbReference>
<protein>
    <recommendedName>
        <fullName evidence="9">RNA polymerase sigma-54 factor</fullName>
    </recommendedName>
</protein>
<keyword evidence="3 9" id="KW-0808">Transferase</keyword>
<gene>
    <name evidence="12" type="ORF">N5I32_08340</name>
</gene>
<evidence type="ECO:0000256" key="3">
    <source>
        <dbReference type="ARBA" id="ARBA00022679"/>
    </source>
</evidence>
<evidence type="ECO:0000256" key="4">
    <source>
        <dbReference type="ARBA" id="ARBA00022695"/>
    </source>
</evidence>
<comment type="function">
    <text evidence="9">Sigma factors are initiation factors that promote the attachment of RNA polymerase to specific initiation sites and are then released.</text>
</comment>
<evidence type="ECO:0000259" key="10">
    <source>
        <dbReference type="Pfam" id="PF04552"/>
    </source>
</evidence>
<dbReference type="Pfam" id="PF04963">
    <property type="entry name" value="Sigma54_CBD"/>
    <property type="match status" value="1"/>
</dbReference>
<dbReference type="PRINTS" id="PR00045">
    <property type="entry name" value="SIGMA54FCT"/>
</dbReference>
<feature type="domain" description="RNA polymerase sigma factor 54 DNA-binding" evidence="10">
    <location>
        <begin position="284"/>
        <end position="438"/>
    </location>
</feature>
<dbReference type="PANTHER" id="PTHR32248">
    <property type="entry name" value="RNA POLYMERASE SIGMA-54 FACTOR"/>
    <property type="match status" value="1"/>
</dbReference>
<evidence type="ECO:0000259" key="11">
    <source>
        <dbReference type="Pfam" id="PF04963"/>
    </source>
</evidence>
<accession>A0ABT2NKS8</accession>
<comment type="caution">
    <text evidence="12">The sequence shown here is derived from an EMBL/GenBank/DDBJ whole genome shotgun (WGS) entry which is preliminary data.</text>
</comment>
<comment type="similarity">
    <text evidence="1 9">Belongs to the sigma-54 factor family.</text>
</comment>
<evidence type="ECO:0000313" key="12">
    <source>
        <dbReference type="EMBL" id="MCT8329516.1"/>
    </source>
</evidence>
<dbReference type="PIRSF" id="PIRSF000774">
    <property type="entry name" value="RpoN"/>
    <property type="match status" value="1"/>
</dbReference>
<name>A0ABT2NKS8_9RHOB</name>
<evidence type="ECO:0000256" key="2">
    <source>
        <dbReference type="ARBA" id="ARBA00022478"/>
    </source>
</evidence>
<keyword evidence="2 9" id="KW-0240">DNA-directed RNA polymerase</keyword>
<keyword evidence="13" id="KW-1185">Reference proteome</keyword>
<dbReference type="InterPro" id="IPR007634">
    <property type="entry name" value="RNA_pol_sigma_54_DNA-bd"/>
</dbReference>
<evidence type="ECO:0000313" key="13">
    <source>
        <dbReference type="Proteomes" id="UP001205601"/>
    </source>
</evidence>
<reference evidence="13" key="1">
    <citation type="submission" date="2023-07" db="EMBL/GenBank/DDBJ databases">
        <title>Defluviimonas sediminis sp. nov., isolated from mangrove sediment.</title>
        <authorList>
            <person name="Liu L."/>
            <person name="Li J."/>
            <person name="Huang Y."/>
            <person name="Pan J."/>
            <person name="Li M."/>
        </authorList>
    </citation>
    <scope>NUCLEOTIDE SEQUENCE [LARGE SCALE GENOMIC DNA]</scope>
    <source>
        <strain evidence="13">FT324</strain>
    </source>
</reference>
<evidence type="ECO:0000256" key="7">
    <source>
        <dbReference type="ARBA" id="ARBA00023125"/>
    </source>
</evidence>
<dbReference type="PANTHER" id="PTHR32248:SF4">
    <property type="entry name" value="RNA POLYMERASE SIGMA-54 FACTOR"/>
    <property type="match status" value="1"/>
</dbReference>
<dbReference type="InterPro" id="IPR000394">
    <property type="entry name" value="RNA_pol_sigma_54"/>
</dbReference>
<dbReference type="EMBL" id="JAOCQF010000001">
    <property type="protein sequence ID" value="MCT8329516.1"/>
    <property type="molecule type" value="Genomic_DNA"/>
</dbReference>
<keyword evidence="4 9" id="KW-0548">Nucleotidyltransferase</keyword>
<keyword evidence="7 9" id="KW-0238">DNA-binding</keyword>
<evidence type="ECO:0000256" key="8">
    <source>
        <dbReference type="ARBA" id="ARBA00023163"/>
    </source>
</evidence>
<sequence length="440" mass="46874">MLELGLGLKQRGQLAMTPVLRQAIGFLSLSNTELSARLADLQAEVGLLAPATGAEPEAWLGLMRQVAPPPERRSRPPLVPQAGISGLEAERVADGDPGLIAHVAAQLPLLVRDPGDRQIAQAFLRALEPSGWLGADLSEIAAEARVTPDRAERVLRQLQGAEPTGLFARSLAECLRLQAEEQGLLTPAFDRLLDNLRLLATGDIDALALACGCDADTVQDMARSLRRMNPKPGAAFSQAPAVARAPDLILRRDGEGWLVELNAGTTPQLRLAAGPAQSGVAPGALREAKALVQALERRHATVLAITAEIVSRQDAHLRGQGPLAALTINDLATATGLHRSTVSRVTAALFLRTPRHTMCLRDLMCAPVPLARQQEDPLSLQAVLERMRAMVAAEDPARPLSDSAIAARLLPEGAALARRTVAKYRTLAGIPPRAKRRRGA</sequence>
<evidence type="ECO:0000256" key="5">
    <source>
        <dbReference type="ARBA" id="ARBA00023015"/>
    </source>
</evidence>
<dbReference type="InterPro" id="IPR038709">
    <property type="entry name" value="RpoN_core-bd_sf"/>
</dbReference>
<dbReference type="Gene3D" id="1.10.10.1330">
    <property type="entry name" value="RNA polymerase sigma-54 factor, core-binding domain"/>
    <property type="match status" value="1"/>
</dbReference>
<evidence type="ECO:0000256" key="6">
    <source>
        <dbReference type="ARBA" id="ARBA00023082"/>
    </source>
</evidence>
<proteinExistence type="inferred from homology"/>
<evidence type="ECO:0000256" key="1">
    <source>
        <dbReference type="ARBA" id="ARBA00008798"/>
    </source>
</evidence>
<dbReference type="RefSeq" id="WP_261494936.1">
    <property type="nucleotide sequence ID" value="NZ_JAOCQF010000001.1"/>
</dbReference>
<dbReference type="Pfam" id="PF04552">
    <property type="entry name" value="Sigma54_DBD"/>
    <property type="match status" value="1"/>
</dbReference>